<feature type="binding site" evidence="10">
    <location>
        <position position="239"/>
    </location>
    <ligand>
        <name>(6S)-5,6,7,8-tetrahydrofolate</name>
        <dbReference type="ChEBI" id="CHEBI:57453"/>
    </ligand>
</feature>
<comment type="similarity">
    <text evidence="3 10">Belongs to the SHMT family.</text>
</comment>
<evidence type="ECO:0000256" key="6">
    <source>
        <dbReference type="ARBA" id="ARBA00022563"/>
    </source>
</evidence>
<comment type="catalytic activity">
    <reaction evidence="10">
        <text>(6R)-5,10-methylene-5,6,7,8-tetrahydrofolate + glycine + H2O = (6S)-5,6,7,8-tetrahydrofolate + L-serine</text>
        <dbReference type="Rhea" id="RHEA:15481"/>
        <dbReference type="ChEBI" id="CHEBI:15377"/>
        <dbReference type="ChEBI" id="CHEBI:15636"/>
        <dbReference type="ChEBI" id="CHEBI:33384"/>
        <dbReference type="ChEBI" id="CHEBI:57305"/>
        <dbReference type="ChEBI" id="CHEBI:57453"/>
        <dbReference type="EC" id="2.1.2.1"/>
    </reaction>
</comment>
<gene>
    <name evidence="10 12" type="primary">glyA</name>
    <name evidence="12" type="ORF">CPIN18021_1643</name>
</gene>
<dbReference type="InterPro" id="IPR039429">
    <property type="entry name" value="SHMT-like_dom"/>
</dbReference>
<evidence type="ECO:0000256" key="11">
    <source>
        <dbReference type="PIRSR" id="PIRSR000412-50"/>
    </source>
</evidence>
<dbReference type="InterPro" id="IPR049943">
    <property type="entry name" value="Ser_HO-MeTrfase-like"/>
</dbReference>
<feature type="binding site" evidence="10">
    <location>
        <position position="116"/>
    </location>
    <ligand>
        <name>(6S)-5,6,7,8-tetrahydrofolate</name>
        <dbReference type="ChEBI" id="CHEBI:57453"/>
    </ligand>
</feature>
<dbReference type="InterPro" id="IPR015424">
    <property type="entry name" value="PyrdxlP-dep_Trfase"/>
</dbReference>
<keyword evidence="7 10" id="KW-0028">Amino-acid biosynthesis</keyword>
<dbReference type="InterPro" id="IPR015422">
    <property type="entry name" value="PyrdxlP-dep_Trfase_small"/>
</dbReference>
<dbReference type="RefSeq" id="WP_078424812.1">
    <property type="nucleotide sequence ID" value="NZ_CP017258.1"/>
</dbReference>
<evidence type="ECO:0000256" key="7">
    <source>
        <dbReference type="ARBA" id="ARBA00022605"/>
    </source>
</evidence>
<keyword evidence="5 10" id="KW-0963">Cytoplasm</keyword>
<dbReference type="GO" id="GO:0035999">
    <property type="term" value="P:tetrahydrofolate interconversion"/>
    <property type="evidence" value="ECO:0007669"/>
    <property type="project" value="UniProtKB-UniRule"/>
</dbReference>
<dbReference type="GO" id="GO:0019264">
    <property type="term" value="P:glycine biosynthetic process from serine"/>
    <property type="evidence" value="ECO:0007669"/>
    <property type="project" value="UniProtKB-UniRule"/>
</dbReference>
<dbReference type="Gene3D" id="3.90.1150.10">
    <property type="entry name" value="Aspartate Aminotransferase, domain 1"/>
    <property type="match status" value="1"/>
</dbReference>
<evidence type="ECO:0000256" key="5">
    <source>
        <dbReference type="ARBA" id="ARBA00022490"/>
    </source>
</evidence>
<evidence type="ECO:0000256" key="2">
    <source>
        <dbReference type="ARBA" id="ARBA00004496"/>
    </source>
</evidence>
<dbReference type="InterPro" id="IPR019798">
    <property type="entry name" value="Ser_HO-MeTrfase_PLP_BS"/>
</dbReference>
<dbReference type="InterPro" id="IPR015421">
    <property type="entry name" value="PyrdxlP-dep_Trfase_major"/>
</dbReference>
<dbReference type="Gene3D" id="3.40.640.10">
    <property type="entry name" value="Type I PLP-dependent aspartate aminotransferase-like (Major domain)"/>
    <property type="match status" value="1"/>
</dbReference>
<proteinExistence type="inferred from homology"/>
<sequence>MSVENFDKEIFDLAQKELQRQTHHLEMIASENFTYPEVMEVMGSILTNKYAEGYPNKRYYGGCEFVDQIEQIAIDRCKQLFGCEFANVQPNSGSQANQGVYGAFLQSGDKILGMDLSHGGHLTHGAKVSSSGKIYESFFYGVELDGRINYDKVLEIAKIVRPKLIVCGASAYAREIDFSKFRQIADEVGAFLFADVAHIAGLVVAGEHNHPFPYCDVVSSTTHKTLRGPRGGIIMTNNEDYAKKINSSIFPGIQGGPLMHVIAGKAVGFKHNLSPEWKEYAKQVKANAKKLGEVMISRGYDLVSGGTDNHLILLSFLNKEFSGKDADIALGNAGITVNKNTVPGETRSPFVTSGVRIGSPALTARGMKEQEFEFIGNKIADVLDDINNTSLQEKIKGELKELANKFIIYDKAMF</sequence>
<keyword evidence="9 10" id="KW-0663">Pyridoxal phosphate</keyword>
<keyword evidence="6 10" id="KW-0554">One-carbon metabolism</keyword>
<dbReference type="Proteomes" id="UP000190868">
    <property type="component" value="Chromosome"/>
</dbReference>
<keyword evidence="8 10" id="KW-0808">Transferase</keyword>
<dbReference type="EC" id="2.1.2.1" evidence="10"/>
<dbReference type="CDD" id="cd00378">
    <property type="entry name" value="SHMT"/>
    <property type="match status" value="1"/>
</dbReference>
<evidence type="ECO:0000256" key="9">
    <source>
        <dbReference type="ARBA" id="ARBA00022898"/>
    </source>
</evidence>
<dbReference type="GO" id="GO:0008168">
    <property type="term" value="F:methyltransferase activity"/>
    <property type="evidence" value="ECO:0007669"/>
    <property type="project" value="UniProtKB-KW"/>
</dbReference>
<dbReference type="PANTHER" id="PTHR11680:SF50">
    <property type="entry name" value="SERINE HYDROXYMETHYLTRANSFERASE"/>
    <property type="match status" value="1"/>
</dbReference>
<dbReference type="UniPathway" id="UPA00288">
    <property type="reaction ID" value="UER01023"/>
</dbReference>
<comment type="pathway">
    <text evidence="10">One-carbon metabolism; tetrahydrofolate interconversion.</text>
</comment>
<evidence type="ECO:0000256" key="10">
    <source>
        <dbReference type="HAMAP-Rule" id="MF_00051"/>
    </source>
</evidence>
<dbReference type="AlphaFoldDB" id="A0A1S6U9S9"/>
<dbReference type="GO" id="GO:0004372">
    <property type="term" value="F:glycine hydroxymethyltransferase activity"/>
    <property type="evidence" value="ECO:0007669"/>
    <property type="project" value="UniProtKB-UniRule"/>
</dbReference>
<protein>
    <recommendedName>
        <fullName evidence="10">Serine hydroxymethyltransferase</fullName>
        <shortName evidence="10">SHMT</shortName>
        <shortName evidence="10">Serine methylase</shortName>
        <ecNumber evidence="10">2.1.2.1</ecNumber>
    </recommendedName>
</protein>
<comment type="subcellular location">
    <subcellularLocation>
        <location evidence="2 10">Cytoplasm</location>
    </subcellularLocation>
</comment>
<evidence type="ECO:0000256" key="1">
    <source>
        <dbReference type="ARBA" id="ARBA00001933"/>
    </source>
</evidence>
<evidence type="ECO:0000313" key="13">
    <source>
        <dbReference type="Proteomes" id="UP000190868"/>
    </source>
</evidence>
<dbReference type="HAMAP" id="MF_00051">
    <property type="entry name" value="SHMT"/>
    <property type="match status" value="1"/>
</dbReference>
<comment type="subunit">
    <text evidence="4 10">Homodimer.</text>
</comment>
<reference evidence="13" key="1">
    <citation type="submission" date="2016-09" db="EMBL/GenBank/DDBJ databases">
        <title>Comparative genomics of the Campylobacter concisus group.</title>
        <authorList>
            <person name="Miller W.G."/>
            <person name="Yee E."/>
            <person name="Chapman M.H."/>
            <person name="Huynh S."/>
            <person name="Bono J.L."/>
            <person name="On S.L.W."/>
            <person name="StLeger J."/>
            <person name="Foster G."/>
            <person name="Parker C.T."/>
        </authorList>
    </citation>
    <scope>NUCLEOTIDE SEQUENCE [LARGE SCALE GENOMIC DNA]</scope>
    <source>
        <strain evidence="13">RM18021</strain>
    </source>
</reference>
<dbReference type="Pfam" id="PF00464">
    <property type="entry name" value="SHMT"/>
    <property type="match status" value="1"/>
</dbReference>
<dbReference type="InterPro" id="IPR001085">
    <property type="entry name" value="Ser_HO-MeTrfase"/>
</dbReference>
<feature type="site" description="Plays an important role in substrate specificity" evidence="10">
    <location>
        <position position="223"/>
    </location>
</feature>
<keyword evidence="12" id="KW-0489">Methyltransferase</keyword>
<dbReference type="GO" id="GO:0030170">
    <property type="term" value="F:pyridoxal phosphate binding"/>
    <property type="evidence" value="ECO:0007669"/>
    <property type="project" value="UniProtKB-UniRule"/>
</dbReference>
<dbReference type="NCBIfam" id="NF000586">
    <property type="entry name" value="PRK00011.1"/>
    <property type="match status" value="1"/>
</dbReference>
<dbReference type="FunFam" id="3.40.640.10:FF:000001">
    <property type="entry name" value="Serine hydroxymethyltransferase"/>
    <property type="match status" value="1"/>
</dbReference>
<dbReference type="SUPFAM" id="SSF53383">
    <property type="entry name" value="PLP-dependent transferases"/>
    <property type="match status" value="1"/>
</dbReference>
<dbReference type="GO" id="GO:0032259">
    <property type="term" value="P:methylation"/>
    <property type="evidence" value="ECO:0007669"/>
    <property type="project" value="UniProtKB-KW"/>
</dbReference>
<evidence type="ECO:0000256" key="4">
    <source>
        <dbReference type="ARBA" id="ARBA00011738"/>
    </source>
</evidence>
<dbReference type="EMBL" id="CP017258">
    <property type="protein sequence ID" value="AQW88422.1"/>
    <property type="molecule type" value="Genomic_DNA"/>
</dbReference>
<evidence type="ECO:0000313" key="12">
    <source>
        <dbReference type="EMBL" id="AQW88422.1"/>
    </source>
</evidence>
<feature type="binding site" evidence="10">
    <location>
        <begin position="348"/>
        <end position="350"/>
    </location>
    <ligand>
        <name>(6S)-5,6,7,8-tetrahydrofolate</name>
        <dbReference type="ChEBI" id="CHEBI:57453"/>
    </ligand>
</feature>
<comment type="function">
    <text evidence="10">Catalyzes the reversible interconversion of serine and glycine with tetrahydrofolate (THF) serving as the one-carbon carrier. This reaction serves as the major source of one-carbon groups required for the biosynthesis of purines, thymidylate, methionine, and other important biomolecules. Also exhibits THF-independent aldolase activity toward beta-hydroxyamino acids, producing glycine and aldehydes, via a retro-aldol mechanism.</text>
</comment>
<name>A0A1S6U9S9_9BACT</name>
<keyword evidence="13" id="KW-1185">Reference proteome</keyword>
<dbReference type="GO" id="GO:0005829">
    <property type="term" value="C:cytosol"/>
    <property type="evidence" value="ECO:0007669"/>
    <property type="project" value="TreeGrafter"/>
</dbReference>
<comment type="pathway">
    <text evidence="10">Amino-acid biosynthesis; glycine biosynthesis; glycine from L-serine: step 1/1.</text>
</comment>
<evidence type="ECO:0000256" key="3">
    <source>
        <dbReference type="ARBA" id="ARBA00006376"/>
    </source>
</evidence>
<comment type="cofactor">
    <cofactor evidence="1 10 11">
        <name>pyridoxal 5'-phosphate</name>
        <dbReference type="ChEBI" id="CHEBI:597326"/>
    </cofactor>
</comment>
<evidence type="ECO:0000256" key="8">
    <source>
        <dbReference type="ARBA" id="ARBA00022679"/>
    </source>
</evidence>
<feature type="modified residue" description="N6-(pyridoxal phosphate)lysine" evidence="10 11">
    <location>
        <position position="224"/>
    </location>
</feature>
<dbReference type="PIRSF" id="PIRSF000412">
    <property type="entry name" value="SHMT"/>
    <property type="match status" value="1"/>
</dbReference>
<dbReference type="PROSITE" id="PS00096">
    <property type="entry name" value="SHMT"/>
    <property type="match status" value="1"/>
</dbReference>
<dbReference type="PANTHER" id="PTHR11680">
    <property type="entry name" value="SERINE HYDROXYMETHYLTRANSFERASE"/>
    <property type="match status" value="1"/>
</dbReference>
<accession>A0A1S6U9S9</accession>
<organism evidence="12 13">
    <name type="scientific">Campylobacter pinnipediorum subsp. caledonicus</name>
    <dbReference type="NCBI Taxonomy" id="1874362"/>
    <lineage>
        <taxon>Bacteria</taxon>
        <taxon>Pseudomonadati</taxon>
        <taxon>Campylobacterota</taxon>
        <taxon>Epsilonproteobacteria</taxon>
        <taxon>Campylobacterales</taxon>
        <taxon>Campylobacteraceae</taxon>
        <taxon>Campylobacter</taxon>
    </lineage>
</organism>
<dbReference type="UniPathway" id="UPA00193"/>
<feature type="binding site" evidence="10">
    <location>
        <begin position="120"/>
        <end position="122"/>
    </location>
    <ligand>
        <name>(6S)-5,6,7,8-tetrahydrofolate</name>
        <dbReference type="ChEBI" id="CHEBI:57453"/>
    </ligand>
</feature>